<comment type="similarity">
    <text evidence="1">Belongs to the ustYa family.</text>
</comment>
<evidence type="ECO:0000313" key="3">
    <source>
        <dbReference type="EMBL" id="EFE36143.1"/>
    </source>
</evidence>
<dbReference type="Proteomes" id="UP000008866">
    <property type="component" value="Unassembled WGS sequence"/>
</dbReference>
<dbReference type="AlphaFoldDB" id="D4AL84"/>
<dbReference type="eggNOG" id="ENOG502S2NN">
    <property type="taxonomic scope" value="Eukaryota"/>
</dbReference>
<dbReference type="PANTHER" id="PTHR33365">
    <property type="entry name" value="YALI0B05434P"/>
    <property type="match status" value="1"/>
</dbReference>
<dbReference type="RefSeq" id="XP_003016788.1">
    <property type="nucleotide sequence ID" value="XM_003016742.1"/>
</dbReference>
<keyword evidence="2" id="KW-0812">Transmembrane</keyword>
<reference evidence="4" key="1">
    <citation type="journal article" date="2011" name="Genome Biol.">
        <title>Comparative and functional genomics provide insights into the pathogenicity of dermatophytic fungi.</title>
        <authorList>
            <person name="Burmester A."/>
            <person name="Shelest E."/>
            <person name="Gloeckner G."/>
            <person name="Heddergott C."/>
            <person name="Schindler S."/>
            <person name="Staib P."/>
            <person name="Heidel A."/>
            <person name="Felder M."/>
            <person name="Petzold A."/>
            <person name="Szafranski K."/>
            <person name="Feuermann M."/>
            <person name="Pedruzzi I."/>
            <person name="Priebe S."/>
            <person name="Groth M."/>
            <person name="Winkler R."/>
            <person name="Li W."/>
            <person name="Kniemeyer O."/>
            <person name="Schroeckh V."/>
            <person name="Hertweck C."/>
            <person name="Hube B."/>
            <person name="White T.C."/>
            <person name="Platzer M."/>
            <person name="Guthke R."/>
            <person name="Heitman J."/>
            <person name="Woestemeyer J."/>
            <person name="Zipfel P.F."/>
            <person name="Monod M."/>
            <person name="Brakhage A.A."/>
        </authorList>
    </citation>
    <scope>NUCLEOTIDE SEQUENCE [LARGE SCALE GENOMIC DNA]</scope>
    <source>
        <strain evidence="4">ATCC MYA-4681 / CBS 112371</strain>
    </source>
</reference>
<organism evidence="3 4">
    <name type="scientific">Arthroderma benhamiae (strain ATCC MYA-4681 / CBS 112371)</name>
    <name type="common">Trichophyton mentagrophytes</name>
    <dbReference type="NCBI Taxonomy" id="663331"/>
    <lineage>
        <taxon>Eukaryota</taxon>
        <taxon>Fungi</taxon>
        <taxon>Dikarya</taxon>
        <taxon>Ascomycota</taxon>
        <taxon>Pezizomycotina</taxon>
        <taxon>Eurotiomycetes</taxon>
        <taxon>Eurotiomycetidae</taxon>
        <taxon>Onygenales</taxon>
        <taxon>Arthrodermataceae</taxon>
        <taxon>Trichophyton</taxon>
    </lineage>
</organism>
<dbReference type="InterPro" id="IPR021765">
    <property type="entry name" value="UstYa-like"/>
</dbReference>
<dbReference type="Pfam" id="PF11807">
    <property type="entry name" value="UstYa"/>
    <property type="match status" value="1"/>
</dbReference>
<dbReference type="GO" id="GO:0043386">
    <property type="term" value="P:mycotoxin biosynthetic process"/>
    <property type="evidence" value="ECO:0007669"/>
    <property type="project" value="InterPro"/>
</dbReference>
<dbReference type="HOGENOM" id="CLU_042941_2_2_1"/>
<comment type="caution">
    <text evidence="3">The sequence shown here is derived from an EMBL/GenBank/DDBJ whole genome shotgun (WGS) entry which is preliminary data.</text>
</comment>
<dbReference type="KEGG" id="abe:ARB_05081"/>
<dbReference type="PANTHER" id="PTHR33365:SF7">
    <property type="entry name" value="TAT PATHWAY SIGNAL SEQUENCE"/>
    <property type="match status" value="1"/>
</dbReference>
<evidence type="ECO:0000256" key="1">
    <source>
        <dbReference type="ARBA" id="ARBA00035112"/>
    </source>
</evidence>
<protein>
    <recommendedName>
        <fullName evidence="5">Tat pathway signal sequence</fullName>
    </recommendedName>
</protein>
<keyword evidence="2" id="KW-1133">Transmembrane helix</keyword>
<evidence type="ECO:0000313" key="4">
    <source>
        <dbReference type="Proteomes" id="UP000008866"/>
    </source>
</evidence>
<keyword evidence="4" id="KW-1185">Reference proteome</keyword>
<sequence>MEQKEAREHAVEPLLRGDEALNCASEEEFKDEYARFDQKPKRRIWRRIFPWLLHSSIIVIYSLVIFAIILPRLQRHVLQEGKEGNQPHLPRLKWEYRRFPTNIVNNPFAGPPREEMEQAWHKFLRNDNIRVPIGYLKEKNLTSVYTKDHSEGIASLSVYHSLHCLKKVKRMMFKEHYYANKDEESMAREIKHADHCVEYIRESLMCQPDLSLVTFRWINNTAQHEDPTEFYPTNFDKDMHYCANWEHLDGWAGERMFDLFRVDLLDRPEKSSG</sequence>
<dbReference type="GeneID" id="9526265"/>
<keyword evidence="2" id="KW-0472">Membrane</keyword>
<accession>D4AL84</accession>
<evidence type="ECO:0008006" key="5">
    <source>
        <dbReference type="Google" id="ProtNLM"/>
    </source>
</evidence>
<proteinExistence type="inferred from homology"/>
<dbReference type="OMA" id="LEPMTIK"/>
<name>D4AL84_ARTBC</name>
<feature type="transmembrane region" description="Helical" evidence="2">
    <location>
        <begin position="48"/>
        <end position="70"/>
    </location>
</feature>
<evidence type="ECO:0000256" key="2">
    <source>
        <dbReference type="SAM" id="Phobius"/>
    </source>
</evidence>
<dbReference type="EMBL" id="ABSU01000002">
    <property type="protein sequence ID" value="EFE36143.1"/>
    <property type="molecule type" value="Genomic_DNA"/>
</dbReference>
<gene>
    <name evidence="3" type="ORF">ARB_05081</name>
</gene>